<accession>A0A9N9JGY1</accession>
<protein>
    <submittedName>
        <fullName evidence="1">14145_t:CDS:1</fullName>
    </submittedName>
</protein>
<organism evidence="1 2">
    <name type="scientific">Ambispora leptoticha</name>
    <dbReference type="NCBI Taxonomy" id="144679"/>
    <lineage>
        <taxon>Eukaryota</taxon>
        <taxon>Fungi</taxon>
        <taxon>Fungi incertae sedis</taxon>
        <taxon>Mucoromycota</taxon>
        <taxon>Glomeromycotina</taxon>
        <taxon>Glomeromycetes</taxon>
        <taxon>Archaeosporales</taxon>
        <taxon>Ambisporaceae</taxon>
        <taxon>Ambispora</taxon>
    </lineage>
</organism>
<dbReference type="Proteomes" id="UP000789508">
    <property type="component" value="Unassembled WGS sequence"/>
</dbReference>
<feature type="non-terminal residue" evidence="1">
    <location>
        <position position="124"/>
    </location>
</feature>
<evidence type="ECO:0000313" key="2">
    <source>
        <dbReference type="Proteomes" id="UP000789508"/>
    </source>
</evidence>
<comment type="caution">
    <text evidence="1">The sequence shown here is derived from an EMBL/GenBank/DDBJ whole genome shotgun (WGS) entry which is preliminary data.</text>
</comment>
<keyword evidence="2" id="KW-1185">Reference proteome</keyword>
<gene>
    <name evidence="1" type="ORF">ALEPTO_LOCUS14387</name>
</gene>
<dbReference type="OrthoDB" id="2418180at2759"/>
<dbReference type="AlphaFoldDB" id="A0A9N9JGY1"/>
<evidence type="ECO:0000313" key="1">
    <source>
        <dbReference type="EMBL" id="CAG8775674.1"/>
    </source>
</evidence>
<feature type="non-terminal residue" evidence="1">
    <location>
        <position position="1"/>
    </location>
</feature>
<reference evidence="1" key="1">
    <citation type="submission" date="2021-06" db="EMBL/GenBank/DDBJ databases">
        <authorList>
            <person name="Kallberg Y."/>
            <person name="Tangrot J."/>
            <person name="Rosling A."/>
        </authorList>
    </citation>
    <scope>NUCLEOTIDE SEQUENCE</scope>
    <source>
        <strain evidence="1">FL130A</strain>
    </source>
</reference>
<sequence>AVYSKLSNAFHAYCVWHIEKNVNTKFRTKLDGKIWAAAKALHIEGFAEIMEEIFNMHAEAAAYLNEIPSAIVNALYFNRYTTYSSVQAMLPQTITQQLQSVIDSCRKRMVYQASDSVFEVKSND</sequence>
<dbReference type="EMBL" id="CAJVPS010055473">
    <property type="protein sequence ID" value="CAG8775674.1"/>
    <property type="molecule type" value="Genomic_DNA"/>
</dbReference>
<name>A0A9N9JGY1_9GLOM</name>
<proteinExistence type="predicted"/>